<reference evidence="3 4" key="1">
    <citation type="journal article" date="2023" name="G3 (Bethesda)">
        <title>A chromosome-level genome assembly of Zasmidium syzygii isolated from banana leaves.</title>
        <authorList>
            <person name="van Westerhoven A.C."/>
            <person name="Mehrabi R."/>
            <person name="Talebi R."/>
            <person name="Steentjes M.B.F."/>
            <person name="Corcolon B."/>
            <person name="Chong P.A."/>
            <person name="Kema G.H.J."/>
            <person name="Seidl M.F."/>
        </authorList>
    </citation>
    <scope>NUCLEOTIDE SEQUENCE [LARGE SCALE GENOMIC DNA]</scope>
    <source>
        <strain evidence="3 4">P124</strain>
    </source>
</reference>
<keyword evidence="4" id="KW-1185">Reference proteome</keyword>
<dbReference type="Proteomes" id="UP001305779">
    <property type="component" value="Unassembled WGS sequence"/>
</dbReference>
<evidence type="ECO:0000256" key="1">
    <source>
        <dbReference type="SAM" id="MobiDB-lite"/>
    </source>
</evidence>
<feature type="chain" id="PRO_5047127692" evidence="2">
    <location>
        <begin position="20"/>
        <end position="214"/>
    </location>
</feature>
<proteinExistence type="predicted"/>
<name>A0ABR0EIZ3_ZASCE</name>
<comment type="caution">
    <text evidence="3">The sequence shown here is derived from an EMBL/GenBank/DDBJ whole genome shotgun (WGS) entry which is preliminary data.</text>
</comment>
<dbReference type="EMBL" id="JAXOVC010000005">
    <property type="protein sequence ID" value="KAK4501496.1"/>
    <property type="molecule type" value="Genomic_DNA"/>
</dbReference>
<keyword evidence="2" id="KW-0732">Signal</keyword>
<sequence>MPAWSTIIIGALAATGAIAAPRLNWVSNSPNVIVGLVNRQTGANEQIRFFDVGVKGGREVQKTVRQDLYNEYQLFLGPDAINQQLRCAIFDKDGKIIILRRGNSVQLTGAGGNPWTFEFPKESAVFKVECNDEFKLGENLVEPFDRYYKDDYEHHDDYYYHNNGYVYDNDKHDEYRTEECKPTETYSTYEHKPTDYKPTETHETYYHTPTPTHY</sequence>
<evidence type="ECO:0000313" key="4">
    <source>
        <dbReference type="Proteomes" id="UP001305779"/>
    </source>
</evidence>
<organism evidence="3 4">
    <name type="scientific">Zasmidium cellare</name>
    <name type="common">Wine cellar mold</name>
    <name type="synonym">Racodium cellare</name>
    <dbReference type="NCBI Taxonomy" id="395010"/>
    <lineage>
        <taxon>Eukaryota</taxon>
        <taxon>Fungi</taxon>
        <taxon>Dikarya</taxon>
        <taxon>Ascomycota</taxon>
        <taxon>Pezizomycotina</taxon>
        <taxon>Dothideomycetes</taxon>
        <taxon>Dothideomycetidae</taxon>
        <taxon>Mycosphaerellales</taxon>
        <taxon>Mycosphaerellaceae</taxon>
        <taxon>Zasmidium</taxon>
    </lineage>
</organism>
<feature type="signal peptide" evidence="2">
    <location>
        <begin position="1"/>
        <end position="19"/>
    </location>
</feature>
<accession>A0ABR0EIZ3</accession>
<protein>
    <submittedName>
        <fullName evidence="3">Uncharacterized protein</fullName>
    </submittedName>
</protein>
<feature type="region of interest" description="Disordered" evidence="1">
    <location>
        <begin position="191"/>
        <end position="214"/>
    </location>
</feature>
<evidence type="ECO:0000313" key="3">
    <source>
        <dbReference type="EMBL" id="KAK4501496.1"/>
    </source>
</evidence>
<evidence type="ECO:0000256" key="2">
    <source>
        <dbReference type="SAM" id="SignalP"/>
    </source>
</evidence>
<feature type="compositionally biased region" description="Basic and acidic residues" evidence="1">
    <location>
        <begin position="191"/>
        <end position="205"/>
    </location>
</feature>
<gene>
    <name evidence="3" type="ORF">PRZ48_007305</name>
</gene>